<evidence type="ECO:0000313" key="9">
    <source>
        <dbReference type="Proteomes" id="UP000828390"/>
    </source>
</evidence>
<accession>A0A9D4QIH5</accession>
<keyword evidence="2 6" id="KW-0812">Transmembrane</keyword>
<dbReference type="InterPro" id="IPR000832">
    <property type="entry name" value="GPCR_2_secretin-like"/>
</dbReference>
<feature type="domain" description="G-protein coupled receptors family 2 profile 2" evidence="7">
    <location>
        <begin position="21"/>
        <end position="314"/>
    </location>
</feature>
<feature type="transmembrane region" description="Helical" evidence="6">
    <location>
        <begin position="123"/>
        <end position="142"/>
    </location>
</feature>
<dbReference type="SUPFAM" id="SSF81321">
    <property type="entry name" value="Family A G protein-coupled receptor-like"/>
    <property type="match status" value="1"/>
</dbReference>
<evidence type="ECO:0000256" key="5">
    <source>
        <dbReference type="SAM" id="MobiDB-lite"/>
    </source>
</evidence>
<dbReference type="EMBL" id="JAIWYP010000004">
    <property type="protein sequence ID" value="KAH3832874.1"/>
    <property type="molecule type" value="Genomic_DNA"/>
</dbReference>
<dbReference type="GO" id="GO:0005886">
    <property type="term" value="C:plasma membrane"/>
    <property type="evidence" value="ECO:0007669"/>
    <property type="project" value="TreeGrafter"/>
</dbReference>
<protein>
    <recommendedName>
        <fullName evidence="7">G-protein coupled receptors family 2 profile 2 domain-containing protein</fullName>
    </recommendedName>
</protein>
<dbReference type="GO" id="GO:0007189">
    <property type="term" value="P:adenylate cyclase-activating G protein-coupled receptor signaling pathway"/>
    <property type="evidence" value="ECO:0007669"/>
    <property type="project" value="TreeGrafter"/>
</dbReference>
<reference evidence="8" key="1">
    <citation type="journal article" date="2019" name="bioRxiv">
        <title>The Genome of the Zebra Mussel, Dreissena polymorpha: A Resource for Invasive Species Research.</title>
        <authorList>
            <person name="McCartney M.A."/>
            <person name="Auch B."/>
            <person name="Kono T."/>
            <person name="Mallez S."/>
            <person name="Zhang Y."/>
            <person name="Obille A."/>
            <person name="Becker A."/>
            <person name="Abrahante J.E."/>
            <person name="Garbe J."/>
            <person name="Badalamenti J.P."/>
            <person name="Herman A."/>
            <person name="Mangelson H."/>
            <person name="Liachko I."/>
            <person name="Sullivan S."/>
            <person name="Sone E.D."/>
            <person name="Koren S."/>
            <person name="Silverstein K.A.T."/>
            <person name="Beckman K.B."/>
            <person name="Gohl D.M."/>
        </authorList>
    </citation>
    <scope>NUCLEOTIDE SEQUENCE</scope>
    <source>
        <strain evidence="8">Duluth1</strain>
        <tissue evidence="8">Whole animal</tissue>
    </source>
</reference>
<feature type="transmembrane region" description="Helical" evidence="6">
    <location>
        <begin position="25"/>
        <end position="48"/>
    </location>
</feature>
<dbReference type="GO" id="GO:0004930">
    <property type="term" value="F:G protein-coupled receptor activity"/>
    <property type="evidence" value="ECO:0007669"/>
    <property type="project" value="InterPro"/>
</dbReference>
<feature type="transmembrane region" description="Helical" evidence="6">
    <location>
        <begin position="211"/>
        <end position="230"/>
    </location>
</feature>
<dbReference type="AlphaFoldDB" id="A0A9D4QIH5"/>
<dbReference type="GO" id="GO:0007166">
    <property type="term" value="P:cell surface receptor signaling pathway"/>
    <property type="evidence" value="ECO:0007669"/>
    <property type="project" value="InterPro"/>
</dbReference>
<evidence type="ECO:0000256" key="1">
    <source>
        <dbReference type="ARBA" id="ARBA00004141"/>
    </source>
</evidence>
<feature type="region of interest" description="Disordered" evidence="5">
    <location>
        <begin position="370"/>
        <end position="389"/>
    </location>
</feature>
<dbReference type="InterPro" id="IPR017981">
    <property type="entry name" value="GPCR_2-like_7TM"/>
</dbReference>
<dbReference type="Proteomes" id="UP000828390">
    <property type="component" value="Unassembled WGS sequence"/>
</dbReference>
<feature type="transmembrane region" description="Helical" evidence="6">
    <location>
        <begin position="290"/>
        <end position="313"/>
    </location>
</feature>
<feature type="transmembrane region" description="Helical" evidence="6">
    <location>
        <begin position="60"/>
        <end position="83"/>
    </location>
</feature>
<evidence type="ECO:0000256" key="2">
    <source>
        <dbReference type="ARBA" id="ARBA00022692"/>
    </source>
</evidence>
<comment type="subcellular location">
    <subcellularLocation>
        <location evidence="1">Membrane</location>
        <topology evidence="1">Multi-pass membrane protein</topology>
    </subcellularLocation>
</comment>
<gene>
    <name evidence="8" type="ORF">DPMN_106170</name>
</gene>
<keyword evidence="9" id="KW-1185">Reference proteome</keyword>
<name>A0A9D4QIH5_DREPO</name>
<keyword evidence="4 6" id="KW-0472">Membrane</keyword>
<organism evidence="8 9">
    <name type="scientific">Dreissena polymorpha</name>
    <name type="common">Zebra mussel</name>
    <name type="synonym">Mytilus polymorpha</name>
    <dbReference type="NCBI Taxonomy" id="45954"/>
    <lineage>
        <taxon>Eukaryota</taxon>
        <taxon>Metazoa</taxon>
        <taxon>Spiralia</taxon>
        <taxon>Lophotrochozoa</taxon>
        <taxon>Mollusca</taxon>
        <taxon>Bivalvia</taxon>
        <taxon>Autobranchia</taxon>
        <taxon>Heteroconchia</taxon>
        <taxon>Euheterodonta</taxon>
        <taxon>Imparidentia</taxon>
        <taxon>Neoheterodontei</taxon>
        <taxon>Myida</taxon>
        <taxon>Dreissenoidea</taxon>
        <taxon>Dreissenidae</taxon>
        <taxon>Dreissena</taxon>
    </lineage>
</organism>
<evidence type="ECO:0000259" key="7">
    <source>
        <dbReference type="PROSITE" id="PS50261"/>
    </source>
</evidence>
<feature type="transmembrane region" description="Helical" evidence="6">
    <location>
        <begin position="154"/>
        <end position="176"/>
    </location>
</feature>
<proteinExistence type="predicted"/>
<evidence type="ECO:0000256" key="3">
    <source>
        <dbReference type="ARBA" id="ARBA00022989"/>
    </source>
</evidence>
<keyword evidence="3 6" id="KW-1133">Transmembrane helix</keyword>
<dbReference type="PANTHER" id="PTHR23112">
    <property type="entry name" value="G PROTEIN-COUPLED RECEPTOR 157-RELATED"/>
    <property type="match status" value="1"/>
</dbReference>
<dbReference type="Gene3D" id="1.20.1070.10">
    <property type="entry name" value="Rhodopsin 7-helix transmembrane proteins"/>
    <property type="match status" value="1"/>
</dbReference>
<comment type="caution">
    <text evidence="8">The sequence shown here is derived from an EMBL/GenBank/DDBJ whole genome shotgun (WGS) entry which is preliminary data.</text>
</comment>
<sequence length="389" mass="43926">MKIDDFEVISDKAPSVTSQIGTPEIVLTGTSSVLSIAGAIIIFATYRFVPKEYNFTRKLLVYLTIADFITAVGNLVGVSRYVYVYWTKTFYRNCLTNVTDSNPDNSLPALCSVQSFFTTASNLASFLWTFVIAFHLWATVILKITLTSRRIAHVIYHVVCWGIPIAIVCSVVSNLGEDYCYGTGVWCGLKSDGDTHKLKQLMYRADVGWQLTSYVTSCFFYLHIIFFLFLHKRSLQDASNSQLRKEDRNYLLVWFVLYALKLWGVIRFYLTLYLDPTTLNKNTTQKFMGILLILQSYGASGQAFWNCVLFCFCDETVRRKMWRCRAVPVEANAAIANENTPLLVDTEGQIEQASATNEQTQASATNEQTLMNAGNETKQKGSINSQNGF</sequence>
<reference evidence="8" key="2">
    <citation type="submission" date="2020-11" db="EMBL/GenBank/DDBJ databases">
        <authorList>
            <person name="McCartney M.A."/>
            <person name="Auch B."/>
            <person name="Kono T."/>
            <person name="Mallez S."/>
            <person name="Becker A."/>
            <person name="Gohl D.M."/>
            <person name="Silverstein K.A.T."/>
            <person name="Koren S."/>
            <person name="Bechman K.B."/>
            <person name="Herman A."/>
            <person name="Abrahante J.E."/>
            <person name="Garbe J."/>
        </authorList>
    </citation>
    <scope>NUCLEOTIDE SEQUENCE</scope>
    <source>
        <strain evidence="8">Duluth1</strain>
        <tissue evidence="8">Whole animal</tissue>
    </source>
</reference>
<evidence type="ECO:0000256" key="6">
    <source>
        <dbReference type="SAM" id="Phobius"/>
    </source>
</evidence>
<dbReference type="PANTHER" id="PTHR23112:SF47">
    <property type="entry name" value="G-PROTEIN COUPLED RECEPTOR 157"/>
    <property type="match status" value="1"/>
</dbReference>
<dbReference type="Pfam" id="PF00002">
    <property type="entry name" value="7tm_2"/>
    <property type="match status" value="1"/>
</dbReference>
<evidence type="ECO:0000256" key="4">
    <source>
        <dbReference type="ARBA" id="ARBA00023136"/>
    </source>
</evidence>
<dbReference type="PROSITE" id="PS50261">
    <property type="entry name" value="G_PROTEIN_RECEP_F2_4"/>
    <property type="match status" value="1"/>
</dbReference>
<feature type="transmembrane region" description="Helical" evidence="6">
    <location>
        <begin position="251"/>
        <end position="270"/>
    </location>
</feature>
<evidence type="ECO:0000313" key="8">
    <source>
        <dbReference type="EMBL" id="KAH3832874.1"/>
    </source>
</evidence>